<evidence type="ECO:0000256" key="6">
    <source>
        <dbReference type="ARBA" id="ARBA00023242"/>
    </source>
</evidence>
<dbReference type="GO" id="GO:0005634">
    <property type="term" value="C:nucleus"/>
    <property type="evidence" value="ECO:0007669"/>
    <property type="project" value="UniProtKB-SubCell"/>
</dbReference>
<comment type="subunit">
    <text evidence="2">Homodimer.</text>
</comment>
<dbReference type="PANTHER" id="PTHR45959:SF2">
    <property type="entry name" value="BHLH TRANSCRIPTION FACTOR"/>
    <property type="match status" value="1"/>
</dbReference>
<feature type="domain" description="ACT" evidence="10">
    <location>
        <begin position="247"/>
        <end position="314"/>
    </location>
</feature>
<dbReference type="SUPFAM" id="SSF47459">
    <property type="entry name" value="HLH, helix-loop-helix DNA-binding domain"/>
    <property type="match status" value="1"/>
</dbReference>
<evidence type="ECO:0000256" key="8">
    <source>
        <dbReference type="SAM" id="MobiDB-lite"/>
    </source>
</evidence>
<keyword evidence="6" id="KW-0539">Nucleus</keyword>
<evidence type="ECO:0000256" key="7">
    <source>
        <dbReference type="SAM" id="Coils"/>
    </source>
</evidence>
<evidence type="ECO:0000256" key="4">
    <source>
        <dbReference type="ARBA" id="ARBA00023125"/>
    </source>
</evidence>
<dbReference type="InterPro" id="IPR011598">
    <property type="entry name" value="bHLH_dom"/>
</dbReference>
<dbReference type="GO" id="GO:0003677">
    <property type="term" value="F:DNA binding"/>
    <property type="evidence" value="ECO:0007669"/>
    <property type="project" value="UniProtKB-KW"/>
</dbReference>
<evidence type="ECO:0000313" key="11">
    <source>
        <dbReference type="EMBL" id="KAL1534456.1"/>
    </source>
</evidence>
<sequence>MEISTFRNIADFGMDDSLFFQQWPLMDEFNSISCAFSEGFHTSYVPQQPLPDLKRAAEAAPGGETRPSKQLKQERMSNSPPPLITSFAHSPIVGVVRPKEETWFSPTILNDQTSNNVIKPCHGIKRANPTNTKLAQAQDHILAERKRREKLSQRFIALSALVPGLKKMDKASVLGDAIKYMKQLQEKVKALEEKAKKTTVESVVFVKKYEASGGGDGSDGDRDSSSGAAVCEPLPEIEARFCDKDVLISIHCEKRKGVLERIVAEIEKLHLSVVNSSAMTFGDASLSITIIAQKDDDSGLNMKELVKSLRSTII</sequence>
<reference evidence="11 12" key="1">
    <citation type="submission" date="2024-06" db="EMBL/GenBank/DDBJ databases">
        <title>A chromosome level genome sequence of Diviner's sage (Salvia divinorum).</title>
        <authorList>
            <person name="Ford S.A."/>
            <person name="Ro D.-K."/>
            <person name="Ness R.W."/>
            <person name="Phillips M.A."/>
        </authorList>
    </citation>
    <scope>NUCLEOTIDE SEQUENCE [LARGE SCALE GENOMIC DNA]</scope>
    <source>
        <strain evidence="11">SAF-2024a</strain>
        <tissue evidence="11">Leaf</tissue>
    </source>
</reference>
<dbReference type="PROSITE" id="PS50888">
    <property type="entry name" value="BHLH"/>
    <property type="match status" value="1"/>
</dbReference>
<dbReference type="FunFam" id="4.10.280.10:FF:000095">
    <property type="entry name" value="Basic helix-loop-helix family protein"/>
    <property type="match status" value="1"/>
</dbReference>
<evidence type="ECO:0000256" key="1">
    <source>
        <dbReference type="ARBA" id="ARBA00004123"/>
    </source>
</evidence>
<evidence type="ECO:0000256" key="2">
    <source>
        <dbReference type="ARBA" id="ARBA00011738"/>
    </source>
</evidence>
<evidence type="ECO:0000256" key="5">
    <source>
        <dbReference type="ARBA" id="ARBA00023163"/>
    </source>
</evidence>
<comment type="caution">
    <text evidence="11">The sequence shown here is derived from an EMBL/GenBank/DDBJ whole genome shotgun (WGS) entry which is preliminary data.</text>
</comment>
<accession>A0ABD1FRK2</accession>
<evidence type="ECO:0000259" key="9">
    <source>
        <dbReference type="PROSITE" id="PS50888"/>
    </source>
</evidence>
<dbReference type="AlphaFoldDB" id="A0ABD1FRK2"/>
<feature type="domain" description="BHLH" evidence="9">
    <location>
        <begin position="135"/>
        <end position="184"/>
    </location>
</feature>
<keyword evidence="3" id="KW-0805">Transcription regulation</keyword>
<keyword evidence="7" id="KW-0175">Coiled coil</keyword>
<comment type="subcellular location">
    <subcellularLocation>
        <location evidence="1">Nucleus</location>
    </subcellularLocation>
</comment>
<dbReference type="Pfam" id="PF22754">
    <property type="entry name" value="bHLH-TF_ACT-like_plant"/>
    <property type="match status" value="1"/>
</dbReference>
<name>A0ABD1FRK2_SALDI</name>
<evidence type="ECO:0000259" key="10">
    <source>
        <dbReference type="PROSITE" id="PS51671"/>
    </source>
</evidence>
<evidence type="ECO:0000256" key="3">
    <source>
        <dbReference type="ARBA" id="ARBA00023015"/>
    </source>
</evidence>
<feature type="coiled-coil region" evidence="7">
    <location>
        <begin position="134"/>
        <end position="201"/>
    </location>
</feature>
<dbReference type="PANTHER" id="PTHR45959">
    <property type="entry name" value="BHLH TRANSCRIPTION FACTOR"/>
    <property type="match status" value="1"/>
</dbReference>
<feature type="region of interest" description="Disordered" evidence="8">
    <location>
        <begin position="56"/>
        <end position="83"/>
    </location>
</feature>
<dbReference type="PROSITE" id="PS51671">
    <property type="entry name" value="ACT"/>
    <property type="match status" value="1"/>
</dbReference>
<dbReference type="InterPro" id="IPR054502">
    <property type="entry name" value="bHLH-TF_ACT-like_plant"/>
</dbReference>
<keyword evidence="5" id="KW-0804">Transcription</keyword>
<dbReference type="GO" id="GO:0006355">
    <property type="term" value="P:regulation of DNA-templated transcription"/>
    <property type="evidence" value="ECO:0007669"/>
    <property type="project" value="UniProtKB-ARBA"/>
</dbReference>
<dbReference type="InterPro" id="IPR036638">
    <property type="entry name" value="HLH_DNA-bd_sf"/>
</dbReference>
<evidence type="ECO:0000313" key="12">
    <source>
        <dbReference type="Proteomes" id="UP001567538"/>
    </source>
</evidence>
<dbReference type="SMART" id="SM00353">
    <property type="entry name" value="HLH"/>
    <property type="match status" value="1"/>
</dbReference>
<dbReference type="InterPro" id="IPR002912">
    <property type="entry name" value="ACT_dom"/>
</dbReference>
<organism evidence="11 12">
    <name type="scientific">Salvia divinorum</name>
    <name type="common">Maria pastora</name>
    <name type="synonym">Diviner's sage</name>
    <dbReference type="NCBI Taxonomy" id="28513"/>
    <lineage>
        <taxon>Eukaryota</taxon>
        <taxon>Viridiplantae</taxon>
        <taxon>Streptophyta</taxon>
        <taxon>Embryophyta</taxon>
        <taxon>Tracheophyta</taxon>
        <taxon>Spermatophyta</taxon>
        <taxon>Magnoliopsida</taxon>
        <taxon>eudicotyledons</taxon>
        <taxon>Gunneridae</taxon>
        <taxon>Pentapetalae</taxon>
        <taxon>asterids</taxon>
        <taxon>lamiids</taxon>
        <taxon>Lamiales</taxon>
        <taxon>Lamiaceae</taxon>
        <taxon>Nepetoideae</taxon>
        <taxon>Mentheae</taxon>
        <taxon>Salviinae</taxon>
        <taxon>Salvia</taxon>
        <taxon>Salvia subgen. Calosphace</taxon>
    </lineage>
</organism>
<dbReference type="CDD" id="cd11452">
    <property type="entry name" value="bHLH_AtNAI1_like"/>
    <property type="match status" value="1"/>
</dbReference>
<gene>
    <name evidence="11" type="ORF">AAHA92_30631</name>
</gene>
<dbReference type="InterPro" id="IPR052610">
    <property type="entry name" value="bHLH_transcription_regulator"/>
</dbReference>
<keyword evidence="4" id="KW-0238">DNA-binding</keyword>
<proteinExistence type="predicted"/>
<dbReference type="Pfam" id="PF00010">
    <property type="entry name" value="HLH"/>
    <property type="match status" value="1"/>
</dbReference>
<dbReference type="EMBL" id="JBEAFC010000012">
    <property type="protein sequence ID" value="KAL1534456.1"/>
    <property type="molecule type" value="Genomic_DNA"/>
</dbReference>
<dbReference type="Gene3D" id="4.10.280.10">
    <property type="entry name" value="Helix-loop-helix DNA-binding domain"/>
    <property type="match status" value="1"/>
</dbReference>
<dbReference type="Proteomes" id="UP001567538">
    <property type="component" value="Unassembled WGS sequence"/>
</dbReference>
<keyword evidence="12" id="KW-1185">Reference proteome</keyword>
<protein>
    <submittedName>
        <fullName evidence="11">Transcription factor bHLH25-like</fullName>
    </submittedName>
</protein>